<dbReference type="RefSeq" id="WP_043455452.1">
    <property type="nucleotide sequence ID" value="NZ_JWTB01000039.1"/>
</dbReference>
<evidence type="ECO:0008006" key="3">
    <source>
        <dbReference type="Google" id="ProtNLM"/>
    </source>
</evidence>
<evidence type="ECO:0000313" key="1">
    <source>
        <dbReference type="EMBL" id="KIC64451.1"/>
    </source>
</evidence>
<proteinExistence type="predicted"/>
<dbReference type="InterPro" id="IPR029062">
    <property type="entry name" value="Class_I_gatase-like"/>
</dbReference>
<dbReference type="Proteomes" id="UP000031196">
    <property type="component" value="Unassembled WGS sequence"/>
</dbReference>
<dbReference type="OrthoDB" id="3078420at2"/>
<accession>A0A0B4DCN5</accession>
<dbReference type="EMBL" id="JWTB01000039">
    <property type="protein sequence ID" value="KIC64451.1"/>
    <property type="molecule type" value="Genomic_DNA"/>
</dbReference>
<evidence type="ECO:0000313" key="2">
    <source>
        <dbReference type="Proteomes" id="UP000031196"/>
    </source>
</evidence>
<reference evidence="1 2" key="1">
    <citation type="submission" date="2014-12" db="EMBL/GenBank/DDBJ databases">
        <title>Genome sequencing of Arthrobacter phenanthrenivorans SWC37.</title>
        <authorList>
            <person name="Tan P.W."/>
            <person name="Chan K.-G."/>
        </authorList>
    </citation>
    <scope>NUCLEOTIDE SEQUENCE [LARGE SCALE GENOMIC DNA]</scope>
    <source>
        <strain evidence="1 2">SWC37</strain>
    </source>
</reference>
<dbReference type="AlphaFoldDB" id="A0A0B4DCN5"/>
<dbReference type="SUPFAM" id="SSF52317">
    <property type="entry name" value="Class I glutamine amidotransferase-like"/>
    <property type="match status" value="1"/>
</dbReference>
<sequence>MSMFLAGSGPDPAAFPHVFDRFAEDVRKHSGADRMARIAVAVHQRDGDPRDLVPAYAEPLHARIKCGIVVVPLLDGRPADPAAFDGVDAVVVGGGLTPAYWEGLRPAASAISGLVGGGAPYLGFSAGAMLAPHSALVGGYRIDGVDVCGEECSEGLDSVDVRDGLGLVPFAVDVHAAQAGTLSRAVGAVTAGLVEWAVAIDEDTAVVFGRPGDKDYGVIGTGNCWDIRRTRGGAVVSVRPPD</sequence>
<gene>
    <name evidence="1" type="ORF">RM50_17920</name>
</gene>
<dbReference type="Gene3D" id="3.40.50.880">
    <property type="match status" value="1"/>
</dbReference>
<organism evidence="1 2">
    <name type="scientific">Pseudarthrobacter phenanthrenivorans</name>
    <name type="common">Arthrobacter phenanthrenivorans</name>
    <dbReference type="NCBI Taxonomy" id="361575"/>
    <lineage>
        <taxon>Bacteria</taxon>
        <taxon>Bacillati</taxon>
        <taxon>Actinomycetota</taxon>
        <taxon>Actinomycetes</taxon>
        <taxon>Micrococcales</taxon>
        <taxon>Micrococcaceae</taxon>
        <taxon>Pseudarthrobacter</taxon>
    </lineage>
</organism>
<name>A0A0B4DCN5_PSEPS</name>
<comment type="caution">
    <text evidence="1">The sequence shown here is derived from an EMBL/GenBank/DDBJ whole genome shotgun (WGS) entry which is preliminary data.</text>
</comment>
<protein>
    <recommendedName>
        <fullName evidence="3">Peptidase S51</fullName>
    </recommendedName>
</protein>